<comment type="caution">
    <text evidence="2">The sequence shown here is derived from an EMBL/GenBank/DDBJ whole genome shotgun (WGS) entry which is preliminary data.</text>
</comment>
<proteinExistence type="predicted"/>
<feature type="signal peptide" evidence="1">
    <location>
        <begin position="1"/>
        <end position="21"/>
    </location>
</feature>
<keyword evidence="3" id="KW-1185">Reference proteome</keyword>
<reference evidence="2 3" key="1">
    <citation type="submission" date="2018-08" db="EMBL/GenBank/DDBJ databases">
        <title>Mucilaginibacter terrae sp. nov., isolated from manganese diggings.</title>
        <authorList>
            <person name="Huang Y."/>
            <person name="Zhou Z."/>
        </authorList>
    </citation>
    <scope>NUCLEOTIDE SEQUENCE [LARGE SCALE GENOMIC DNA]</scope>
    <source>
        <strain evidence="2 3">ZH6</strain>
    </source>
</reference>
<dbReference type="AlphaFoldDB" id="A0A3E2NKZ8"/>
<gene>
    <name evidence="2" type="ORF">DYU05_17705</name>
</gene>
<evidence type="ECO:0000256" key="1">
    <source>
        <dbReference type="SAM" id="SignalP"/>
    </source>
</evidence>
<sequence>MVMKKLLLVIILATCSGELLAQGNGNTTVPPSTLNKTFPFKPDTTINSQIIKDLSLVPQTNMKALPKGIYDIKALDKMPIIALQGYSKMPVVKLRGNSKMPVVGKTPSKNDNVVIVERP</sequence>
<protein>
    <submittedName>
        <fullName evidence="2">Uncharacterized protein</fullName>
    </submittedName>
</protein>
<evidence type="ECO:0000313" key="2">
    <source>
        <dbReference type="EMBL" id="RFZ81662.1"/>
    </source>
</evidence>
<evidence type="ECO:0000313" key="3">
    <source>
        <dbReference type="Proteomes" id="UP000260823"/>
    </source>
</evidence>
<keyword evidence="1" id="KW-0732">Signal</keyword>
<name>A0A3E2NKZ8_9SPHI</name>
<organism evidence="2 3">
    <name type="scientific">Mucilaginibacter terrenus</name>
    <dbReference type="NCBI Taxonomy" id="2482727"/>
    <lineage>
        <taxon>Bacteria</taxon>
        <taxon>Pseudomonadati</taxon>
        <taxon>Bacteroidota</taxon>
        <taxon>Sphingobacteriia</taxon>
        <taxon>Sphingobacteriales</taxon>
        <taxon>Sphingobacteriaceae</taxon>
        <taxon>Mucilaginibacter</taxon>
    </lineage>
</organism>
<dbReference type="EMBL" id="QWDE01000004">
    <property type="protein sequence ID" value="RFZ81662.1"/>
    <property type="molecule type" value="Genomic_DNA"/>
</dbReference>
<dbReference type="Proteomes" id="UP000260823">
    <property type="component" value="Unassembled WGS sequence"/>
</dbReference>
<feature type="chain" id="PRO_5017646833" evidence="1">
    <location>
        <begin position="22"/>
        <end position="119"/>
    </location>
</feature>
<accession>A0A3E2NKZ8</accession>